<dbReference type="InterPro" id="IPR047821">
    <property type="entry name" value="P5B-type_ATPase"/>
</dbReference>
<organism evidence="18 19">
    <name type="scientific">Athelia psychrophila</name>
    <dbReference type="NCBI Taxonomy" id="1759441"/>
    <lineage>
        <taxon>Eukaryota</taxon>
        <taxon>Fungi</taxon>
        <taxon>Dikarya</taxon>
        <taxon>Basidiomycota</taxon>
        <taxon>Agaricomycotina</taxon>
        <taxon>Agaricomycetes</taxon>
        <taxon>Agaricomycetidae</taxon>
        <taxon>Atheliales</taxon>
        <taxon>Atheliaceae</taxon>
        <taxon>Athelia</taxon>
    </lineage>
</organism>
<gene>
    <name evidence="18" type="ORF">FIBSPDRAFT_791824</name>
</gene>
<evidence type="ECO:0000256" key="1">
    <source>
        <dbReference type="ARBA" id="ARBA00004141"/>
    </source>
</evidence>
<feature type="transmembrane region" description="Helical" evidence="13">
    <location>
        <begin position="1371"/>
        <end position="1389"/>
    </location>
</feature>
<protein>
    <recommendedName>
        <fullName evidence="13">Cation-transporting ATPase</fullName>
        <ecNumber evidence="13">7.2.2.-</ecNumber>
    </recommendedName>
</protein>
<feature type="transmembrane region" description="Helical" evidence="13">
    <location>
        <begin position="1225"/>
        <end position="1243"/>
    </location>
</feature>
<dbReference type="FunFam" id="3.40.1110.10:FF:000057">
    <property type="entry name" value="Cation-transporting ATPase"/>
    <property type="match status" value="1"/>
</dbReference>
<feature type="transmembrane region" description="Helical" evidence="13">
    <location>
        <begin position="1289"/>
        <end position="1311"/>
    </location>
</feature>
<feature type="domain" description="P-type ATPase A" evidence="15">
    <location>
        <begin position="536"/>
        <end position="664"/>
    </location>
</feature>
<dbReference type="InterPro" id="IPR008250">
    <property type="entry name" value="ATPase_P-typ_transduc_dom_A_sf"/>
</dbReference>
<dbReference type="SFLD" id="SFLDG00002">
    <property type="entry name" value="C1.7:_P-type_atpase_like"/>
    <property type="match status" value="1"/>
</dbReference>
<keyword evidence="4 13" id="KW-0812">Transmembrane</keyword>
<dbReference type="PANTHER" id="PTHR45630">
    <property type="entry name" value="CATION-TRANSPORTING ATPASE-RELATED"/>
    <property type="match status" value="1"/>
</dbReference>
<comment type="catalytic activity">
    <reaction evidence="12 13">
        <text>ATP + H2O = ADP + phosphate + H(+)</text>
        <dbReference type="Rhea" id="RHEA:13065"/>
        <dbReference type="ChEBI" id="CHEBI:15377"/>
        <dbReference type="ChEBI" id="CHEBI:15378"/>
        <dbReference type="ChEBI" id="CHEBI:30616"/>
        <dbReference type="ChEBI" id="CHEBI:43474"/>
        <dbReference type="ChEBI" id="CHEBI:456216"/>
    </reaction>
</comment>
<sequence length="1464" mass="161764">MASAGPSREAHDYTEGASAVDIDAVVTNTRRARRDSRHSQLYGEDGQGAMFDGPGHSAIPSSVSRMSLDRFGGRRSSDWGGRRMGSQDSVNRSRRGSGGSVVSDARSEAISYNGEGSEEEVSIRRGRHLRRSSPPAQRATVFENLANLFGRSATDEPSRRRHSLSHRSTASSRHSRWGRRSDAGSEHALSDDEGEERWGYSSGEEDDDDSAVGSGGAMDTSDLDYESYPTSPTGASLPLLSGDPVFGDETRIDMDVSLDDMDPAPPGPPSRQTIYIPDEDSSIRFVGYETILWRQFLWRFLCILTFGILGLLGHWFPHMWLKWVAVEKAFIDSKRGFVVVETVHRDIALFPLRRVGYRYHISTAFPPTPPIVNGHQNGSGPPSLPPLSRKSSNGFNPSSEMLETLQYVDYRYSRFALDPRTGLFGMIRDWRDPSWKDVQSVQNGLLADVRAQRLLLFGTNEVDIEAKSTISLLVDEIIHPFYVFQIASVVLWCLDDYYYYAFCIALISVMSVTTTLIDTKKTIARMREMSRFVCDVSVYVDGGWVVQDSTALIPGDIINLSESRSNFFPADMFLLSGDTIVNESMLTGESVPVSKLPVADVDLVRWRDSDDLHGDSAKSFLFAGTKVVRIRGALAADGSTGRPALALVARTGFSTTKGALVRSMLFPKPMGFSFYRDSMRFIGVLAGMAGLGFCASAIQFVRLGVPWHTIVLRALDLITVVVPPALPATLSIGTSFAIGRLRKLGIFCISPSRVNVGGKVNVCCFDKTGTLTEDGLDILGVRGLDRNVQRFGELIDVVHDLPMPHARRDQDKASFLHALATCHSLKMVDGEPIGDPLDVKMFEFTKWTLEEGQVAGTGIIKGKAGADRPAALVQTVVRPPGSAQFKLEDALKGAAKHAHFLELGVIRTFEFVSALRRMSVVVKKLKSTSMEVYVKGAPEVMIDICERDSFPQDYDDLLSYYTKRGYRVIAIAGKSIEGLSWLKAQKMKREQAESGLRFLGLIIFENKLKPGTAPAIQALQTAHLACRMITGDNPLTAVSVARECGLVSQAAHVFTPVFKIGNSTTPLAKLEWFCMDEPAWILDDYSLKPTTPPTHHGLDADEIDYHDYALAVTGDVFRWMINHAALETLQRMLVKTQIFARMSPDEKNEVVERLQALGYTVLMCGDGANDCAALKAADVGISLSEAEASVAAPFTSSTPDISCVIEVIKEGRAALVTSFSCFKYMALYSLIQFTTITLLYSFASSLGDFEFLYIDLFIIIPVAVTMGRTLPYPRIYPKRPTASLVSKKVLSSIVGQVIITSAVQFWAFLWVRRTEWYTPPDTDMDPDDNHLEAKNYENSVLFLVSCFQYILVAAVFSIGPPYRKSIWTNGWLMFSIISLTVFNLLVLLYPPSPVKDILELMTLPYSARSAILFAVIVNVVLSMVYEEWGSKLVSQTVGALIRLRKGRRRARDGKTYKAVEGGMR</sequence>
<dbReference type="Pfam" id="PF00689">
    <property type="entry name" value="Cation_ATPase_C"/>
    <property type="match status" value="1"/>
</dbReference>
<evidence type="ECO:0000256" key="12">
    <source>
        <dbReference type="ARBA" id="ARBA00049360"/>
    </source>
</evidence>
<dbReference type="PROSITE" id="PS01229">
    <property type="entry name" value="COF_2"/>
    <property type="match status" value="1"/>
</dbReference>
<evidence type="ECO:0000259" key="17">
    <source>
        <dbReference type="Pfam" id="PF12409"/>
    </source>
</evidence>
<feature type="compositionally biased region" description="Basic and acidic residues" evidence="14">
    <location>
        <begin position="179"/>
        <end position="190"/>
    </location>
</feature>
<evidence type="ECO:0000256" key="5">
    <source>
        <dbReference type="ARBA" id="ARBA00022723"/>
    </source>
</evidence>
<evidence type="ECO:0000256" key="14">
    <source>
        <dbReference type="SAM" id="MobiDB-lite"/>
    </source>
</evidence>
<evidence type="ECO:0000256" key="11">
    <source>
        <dbReference type="ARBA" id="ARBA00023136"/>
    </source>
</evidence>
<keyword evidence="10 13" id="KW-1133">Transmembrane helix</keyword>
<comment type="subcellular location">
    <subcellularLocation>
        <location evidence="1 13">Membrane</location>
        <topology evidence="1 13">Multi-pass membrane protein</topology>
    </subcellularLocation>
</comment>
<dbReference type="InterPro" id="IPR006068">
    <property type="entry name" value="ATPase_P-typ_cation-transptr_C"/>
</dbReference>
<dbReference type="EC" id="7.2.2.-" evidence="13"/>
<evidence type="ECO:0000256" key="3">
    <source>
        <dbReference type="ARBA" id="ARBA00022553"/>
    </source>
</evidence>
<keyword evidence="6 13" id="KW-0547">Nucleotide-binding</keyword>
<evidence type="ECO:0000256" key="4">
    <source>
        <dbReference type="ARBA" id="ARBA00022692"/>
    </source>
</evidence>
<evidence type="ECO:0000313" key="18">
    <source>
        <dbReference type="EMBL" id="KZP18633.1"/>
    </source>
</evidence>
<dbReference type="GO" id="GO:0005524">
    <property type="term" value="F:ATP binding"/>
    <property type="evidence" value="ECO:0007669"/>
    <property type="project" value="UniProtKB-UniRule"/>
</dbReference>
<dbReference type="PRINTS" id="PR00119">
    <property type="entry name" value="CATATPASE"/>
</dbReference>
<keyword evidence="11 13" id="KW-0472">Membrane</keyword>
<dbReference type="Gene3D" id="3.40.50.1000">
    <property type="entry name" value="HAD superfamily/HAD-like"/>
    <property type="match status" value="1"/>
</dbReference>
<dbReference type="PROSITE" id="PS00154">
    <property type="entry name" value="ATPASE_E1_E2"/>
    <property type="match status" value="1"/>
</dbReference>
<dbReference type="InterPro" id="IPR047819">
    <property type="entry name" value="P5A-ATPase_N"/>
</dbReference>
<dbReference type="InterPro" id="IPR059000">
    <property type="entry name" value="ATPase_P-type_domA"/>
</dbReference>
<keyword evidence="7 13" id="KW-0067">ATP-binding</keyword>
<dbReference type="EMBL" id="KV417571">
    <property type="protein sequence ID" value="KZP18633.1"/>
    <property type="molecule type" value="Genomic_DNA"/>
</dbReference>
<dbReference type="GO" id="GO:0016020">
    <property type="term" value="C:membrane"/>
    <property type="evidence" value="ECO:0007669"/>
    <property type="project" value="UniProtKB-SubCell"/>
</dbReference>
<dbReference type="Pfam" id="PF13246">
    <property type="entry name" value="Cation_ATPase"/>
    <property type="match status" value="1"/>
</dbReference>
<dbReference type="GO" id="GO:0046872">
    <property type="term" value="F:metal ion binding"/>
    <property type="evidence" value="ECO:0007669"/>
    <property type="project" value="UniProtKB-UniRule"/>
</dbReference>
<dbReference type="InterPro" id="IPR036412">
    <property type="entry name" value="HAD-like_sf"/>
</dbReference>
<dbReference type="SUPFAM" id="SSF81665">
    <property type="entry name" value="Calcium ATPase, transmembrane domain M"/>
    <property type="match status" value="1"/>
</dbReference>
<keyword evidence="19" id="KW-1185">Reference proteome</keyword>
<feature type="compositionally biased region" description="Basic and acidic residues" evidence="14">
    <location>
        <begin position="67"/>
        <end position="81"/>
    </location>
</feature>
<feature type="domain" description="Cation-transporting P-type ATPase C-terminal" evidence="16">
    <location>
        <begin position="1252"/>
        <end position="1419"/>
    </location>
</feature>
<dbReference type="SUPFAM" id="SSF81653">
    <property type="entry name" value="Calcium ATPase, transduction domain A"/>
    <property type="match status" value="1"/>
</dbReference>
<evidence type="ECO:0000256" key="13">
    <source>
        <dbReference type="RuleBase" id="RU362082"/>
    </source>
</evidence>
<feature type="transmembrane region" description="Helical" evidence="13">
    <location>
        <begin position="1249"/>
        <end position="1268"/>
    </location>
</feature>
<dbReference type="InterPro" id="IPR018303">
    <property type="entry name" value="ATPase_P-typ_P_site"/>
</dbReference>
<evidence type="ECO:0000259" key="16">
    <source>
        <dbReference type="Pfam" id="PF00689"/>
    </source>
</evidence>
<proteinExistence type="inferred from homology"/>
<comment type="similarity">
    <text evidence="2 13">Belongs to the cation transport ATPase (P-type) (TC 3.A.3) family. Type V subfamily.</text>
</comment>
<keyword evidence="9 13" id="KW-1278">Translocase</keyword>
<evidence type="ECO:0000313" key="19">
    <source>
        <dbReference type="Proteomes" id="UP000076532"/>
    </source>
</evidence>
<dbReference type="InterPro" id="IPR023299">
    <property type="entry name" value="ATPase_P-typ_cyto_dom_N"/>
</dbReference>
<evidence type="ECO:0000256" key="6">
    <source>
        <dbReference type="ARBA" id="ARBA00022741"/>
    </source>
</evidence>
<dbReference type="FunFam" id="3.40.50.1000:FF:000068">
    <property type="entry name" value="Cation-transporting ATPase"/>
    <property type="match status" value="1"/>
</dbReference>
<reference evidence="18 19" key="1">
    <citation type="journal article" date="2016" name="Mol. Biol. Evol.">
        <title>Comparative Genomics of Early-Diverging Mushroom-Forming Fungi Provides Insights into the Origins of Lignocellulose Decay Capabilities.</title>
        <authorList>
            <person name="Nagy L.G."/>
            <person name="Riley R."/>
            <person name="Tritt A."/>
            <person name="Adam C."/>
            <person name="Daum C."/>
            <person name="Floudas D."/>
            <person name="Sun H."/>
            <person name="Yadav J.S."/>
            <person name="Pangilinan J."/>
            <person name="Larsson K.H."/>
            <person name="Matsuura K."/>
            <person name="Barry K."/>
            <person name="Labutti K."/>
            <person name="Kuo R."/>
            <person name="Ohm R.A."/>
            <person name="Bhattacharya S.S."/>
            <person name="Shirouzu T."/>
            <person name="Yoshinaga Y."/>
            <person name="Martin F.M."/>
            <person name="Grigoriev I.V."/>
            <person name="Hibbett D.S."/>
        </authorList>
    </citation>
    <scope>NUCLEOTIDE SEQUENCE [LARGE SCALE GENOMIC DNA]</scope>
    <source>
        <strain evidence="18 19">CBS 109695</strain>
    </source>
</reference>
<feature type="transmembrane region" description="Helical" evidence="13">
    <location>
        <begin position="497"/>
        <end position="517"/>
    </location>
</feature>
<evidence type="ECO:0000256" key="10">
    <source>
        <dbReference type="ARBA" id="ARBA00022989"/>
    </source>
</evidence>
<dbReference type="SUPFAM" id="SSF81660">
    <property type="entry name" value="Metal cation-transporting ATPase, ATP-binding domain N"/>
    <property type="match status" value="1"/>
</dbReference>
<feature type="domain" description="P5B-type ATPase N-terminal" evidence="17">
    <location>
        <begin position="279"/>
        <end position="417"/>
    </location>
</feature>
<evidence type="ECO:0000256" key="9">
    <source>
        <dbReference type="ARBA" id="ARBA00022967"/>
    </source>
</evidence>
<dbReference type="InterPro" id="IPR044492">
    <property type="entry name" value="P_typ_ATPase_HD_dom"/>
</dbReference>
<dbReference type="SFLD" id="SFLDS00003">
    <property type="entry name" value="Haloacid_Dehalogenase"/>
    <property type="match status" value="1"/>
</dbReference>
<evidence type="ECO:0000259" key="15">
    <source>
        <dbReference type="Pfam" id="PF00122"/>
    </source>
</evidence>
<keyword evidence="5 13" id="KW-0479">Metal-binding</keyword>
<evidence type="ECO:0000256" key="8">
    <source>
        <dbReference type="ARBA" id="ARBA00022842"/>
    </source>
</evidence>
<evidence type="ECO:0000256" key="2">
    <source>
        <dbReference type="ARBA" id="ARBA00006000"/>
    </source>
</evidence>
<feature type="transmembrane region" description="Helical" evidence="13">
    <location>
        <begin position="1409"/>
        <end position="1425"/>
    </location>
</feature>
<dbReference type="FunFam" id="1.20.1110.10:FF:000032">
    <property type="entry name" value="Cation-transporting ATPase"/>
    <property type="match status" value="1"/>
</dbReference>
<feature type="region of interest" description="Disordered" evidence="14">
    <location>
        <begin position="1"/>
        <end position="240"/>
    </location>
</feature>
<feature type="region of interest" description="Disordered" evidence="14">
    <location>
        <begin position="370"/>
        <end position="390"/>
    </location>
</feature>
<dbReference type="InterPro" id="IPR001757">
    <property type="entry name" value="P_typ_ATPase"/>
</dbReference>
<dbReference type="NCBIfam" id="TIGR01657">
    <property type="entry name" value="P-ATPase-V"/>
    <property type="match status" value="1"/>
</dbReference>
<dbReference type="Pfam" id="PF00122">
    <property type="entry name" value="E1-E2_ATPase"/>
    <property type="match status" value="1"/>
</dbReference>
<dbReference type="OrthoDB" id="48943at2759"/>
<evidence type="ECO:0000256" key="7">
    <source>
        <dbReference type="ARBA" id="ARBA00022840"/>
    </source>
</evidence>
<dbReference type="PANTHER" id="PTHR45630:SF8">
    <property type="entry name" value="CATION-TRANSPORTING ATPASE"/>
    <property type="match status" value="1"/>
</dbReference>
<feature type="transmembrane region" description="Helical" evidence="13">
    <location>
        <begin position="296"/>
        <end position="316"/>
    </location>
</feature>
<dbReference type="GO" id="GO:0006874">
    <property type="term" value="P:intracellular calcium ion homeostasis"/>
    <property type="evidence" value="ECO:0007669"/>
    <property type="project" value="TreeGrafter"/>
</dbReference>
<dbReference type="Proteomes" id="UP000076532">
    <property type="component" value="Unassembled WGS sequence"/>
</dbReference>
<dbReference type="InterPro" id="IPR006544">
    <property type="entry name" value="P-type_TPase_V"/>
</dbReference>
<dbReference type="Gene3D" id="2.70.150.10">
    <property type="entry name" value="Calcium-transporting ATPase, cytoplasmic transduction domain A"/>
    <property type="match status" value="1"/>
</dbReference>
<keyword evidence="3" id="KW-0597">Phosphoprotein</keyword>
<dbReference type="STRING" id="436010.A0A166HA09"/>
<dbReference type="NCBIfam" id="TIGR01494">
    <property type="entry name" value="ATPase_P-type"/>
    <property type="match status" value="1"/>
</dbReference>
<dbReference type="GO" id="GO:0016887">
    <property type="term" value="F:ATP hydrolysis activity"/>
    <property type="evidence" value="ECO:0007669"/>
    <property type="project" value="InterPro"/>
</dbReference>
<feature type="transmembrane region" description="Helical" evidence="13">
    <location>
        <begin position="1340"/>
        <end position="1359"/>
    </location>
</feature>
<keyword evidence="8 13" id="KW-0460">Magnesium</keyword>
<dbReference type="SUPFAM" id="SSF56784">
    <property type="entry name" value="HAD-like"/>
    <property type="match status" value="1"/>
</dbReference>
<dbReference type="GO" id="GO:0019829">
    <property type="term" value="F:ATPase-coupled monoatomic cation transmembrane transporter activity"/>
    <property type="evidence" value="ECO:0007669"/>
    <property type="project" value="UniProtKB-UniRule"/>
</dbReference>
<dbReference type="Pfam" id="PF12409">
    <property type="entry name" value="P5-ATPase"/>
    <property type="match status" value="1"/>
</dbReference>
<dbReference type="SFLD" id="SFLDF00027">
    <property type="entry name" value="p-type_atpase"/>
    <property type="match status" value="1"/>
</dbReference>
<dbReference type="GO" id="GO:0015662">
    <property type="term" value="F:P-type ion transporter activity"/>
    <property type="evidence" value="ECO:0007669"/>
    <property type="project" value="InterPro"/>
</dbReference>
<name>A0A166HA09_9AGAM</name>
<dbReference type="Gene3D" id="3.40.1110.10">
    <property type="entry name" value="Calcium-transporting ATPase, cytoplasmic domain N"/>
    <property type="match status" value="1"/>
</dbReference>
<accession>A0A166HA09</accession>
<dbReference type="Gene3D" id="1.20.1110.10">
    <property type="entry name" value="Calcium-transporting ATPase, transmembrane domain"/>
    <property type="match status" value="2"/>
</dbReference>
<feature type="transmembrane region" description="Helical" evidence="13">
    <location>
        <begin position="717"/>
        <end position="738"/>
    </location>
</feature>
<feature type="transmembrane region" description="Helical" evidence="13">
    <location>
        <begin position="681"/>
        <end position="705"/>
    </location>
</feature>
<dbReference type="InterPro" id="IPR023298">
    <property type="entry name" value="ATPase_P-typ_TM_dom_sf"/>
</dbReference>
<dbReference type="CDD" id="cd07542">
    <property type="entry name" value="P-type_ATPase_cation"/>
    <property type="match status" value="1"/>
</dbReference>
<dbReference type="InterPro" id="IPR023214">
    <property type="entry name" value="HAD_sf"/>
</dbReference>